<dbReference type="AlphaFoldDB" id="A0A2U2ALE5"/>
<dbReference type="NCBIfam" id="NF033677">
    <property type="entry name" value="biofilm_BapA_N"/>
    <property type="match status" value="1"/>
</dbReference>
<feature type="compositionally biased region" description="Gly residues" evidence="3">
    <location>
        <begin position="319"/>
        <end position="351"/>
    </location>
</feature>
<gene>
    <name evidence="5" type="ORF">DC077_08460</name>
</gene>
<proteinExistence type="predicted"/>
<organism evidence="5 6">
    <name type="scientific">Ignatzschineria cameli</name>
    <dbReference type="NCBI Taxonomy" id="2182793"/>
    <lineage>
        <taxon>Bacteria</taxon>
        <taxon>Pseudomonadati</taxon>
        <taxon>Pseudomonadota</taxon>
        <taxon>Gammaproteobacteria</taxon>
        <taxon>Cardiobacteriales</taxon>
        <taxon>Ignatzschineriaceae</taxon>
        <taxon>Ignatzschineria</taxon>
    </lineage>
</organism>
<dbReference type="PANTHER" id="PTHR24026:SF126">
    <property type="entry name" value="PROTOCADHERIN FAT 4"/>
    <property type="match status" value="1"/>
</dbReference>
<protein>
    <recommendedName>
        <fullName evidence="4">Cadherin domain-containing protein</fullName>
    </recommendedName>
</protein>
<evidence type="ECO:0000256" key="1">
    <source>
        <dbReference type="ARBA" id="ARBA00022692"/>
    </source>
</evidence>
<name>A0A2U2ALE5_9GAMM</name>
<comment type="caution">
    <text evidence="5">The sequence shown here is derived from an EMBL/GenBank/DDBJ whole genome shotgun (WGS) entry which is preliminary data.</text>
</comment>
<feature type="compositionally biased region" description="Gly residues" evidence="3">
    <location>
        <begin position="215"/>
        <end position="247"/>
    </location>
</feature>
<dbReference type="PRINTS" id="PR00205">
    <property type="entry name" value="CADHERIN"/>
</dbReference>
<feature type="region of interest" description="Disordered" evidence="3">
    <location>
        <begin position="106"/>
        <end position="489"/>
    </location>
</feature>
<dbReference type="Pfam" id="PF22783">
    <property type="entry name" value="BapA_N"/>
    <property type="match status" value="1"/>
</dbReference>
<dbReference type="Pfam" id="PF00028">
    <property type="entry name" value="Cadherin"/>
    <property type="match status" value="1"/>
</dbReference>
<dbReference type="GO" id="GO:0007156">
    <property type="term" value="P:homophilic cell adhesion via plasma membrane adhesion molecules"/>
    <property type="evidence" value="ECO:0007669"/>
    <property type="project" value="InterPro"/>
</dbReference>
<keyword evidence="2" id="KW-1133">Transmembrane helix</keyword>
<dbReference type="Proteomes" id="UP000245059">
    <property type="component" value="Unassembled WGS sequence"/>
</dbReference>
<dbReference type="InterPro" id="IPR048051">
    <property type="entry name" value="BapA-like_prefix-like"/>
</dbReference>
<dbReference type="Pfam" id="PF17963">
    <property type="entry name" value="Big_9"/>
    <property type="match status" value="1"/>
</dbReference>
<dbReference type="EMBL" id="QEWW01000006">
    <property type="protein sequence ID" value="PWD84031.1"/>
    <property type="molecule type" value="Genomic_DNA"/>
</dbReference>
<feature type="domain" description="Cadherin" evidence="4">
    <location>
        <begin position="578"/>
        <end position="684"/>
    </location>
</feature>
<evidence type="ECO:0000256" key="3">
    <source>
        <dbReference type="SAM" id="MobiDB-lite"/>
    </source>
</evidence>
<reference evidence="6" key="1">
    <citation type="submission" date="2018-05" db="EMBL/GenBank/DDBJ databases">
        <title>Ignatzschineria dubaiensis sp. nov., isolated from necrotic foot tissues of dromedaries (Camelus dromedarius) and associated maggots in Dubai, United Arab Emirates.</title>
        <authorList>
            <person name="Tsang C.C."/>
            <person name="Tang J.Y.M."/>
            <person name="Fong J.Y.H."/>
            <person name="Kinne J."/>
            <person name="Lee H.H."/>
            <person name="Joseph M."/>
            <person name="Jose S."/>
            <person name="Schuster R.K."/>
            <person name="Tang Y."/>
            <person name="Sivakumar S."/>
            <person name="Chen J.H.K."/>
            <person name="Teng J.L.L."/>
            <person name="Lau S.K.P."/>
            <person name="Wernery U."/>
            <person name="Woo P.C.Y."/>
        </authorList>
    </citation>
    <scope>NUCLEOTIDE SEQUENCE [LARGE SCALE GENOMIC DNA]</scope>
    <source>
        <strain evidence="6">UAE-HKU57</strain>
    </source>
</reference>
<dbReference type="InterPro" id="IPR002126">
    <property type="entry name" value="Cadherin-like_dom"/>
</dbReference>
<dbReference type="CDD" id="cd11304">
    <property type="entry name" value="Cadherin_repeat"/>
    <property type="match status" value="2"/>
</dbReference>
<evidence type="ECO:0000313" key="5">
    <source>
        <dbReference type="EMBL" id="PWD84031.1"/>
    </source>
</evidence>
<dbReference type="Gene3D" id="2.60.40.60">
    <property type="entry name" value="Cadherins"/>
    <property type="match status" value="1"/>
</dbReference>
<dbReference type="RefSeq" id="WP_109217956.1">
    <property type="nucleotide sequence ID" value="NZ_QEWW01000006.1"/>
</dbReference>
<dbReference type="PROSITE" id="PS50268">
    <property type="entry name" value="CADHERIN_2"/>
    <property type="match status" value="2"/>
</dbReference>
<evidence type="ECO:0000313" key="6">
    <source>
        <dbReference type="Proteomes" id="UP000245059"/>
    </source>
</evidence>
<feature type="compositionally biased region" description="Gly residues" evidence="3">
    <location>
        <begin position="423"/>
        <end position="455"/>
    </location>
</feature>
<dbReference type="Gene3D" id="2.60.40.3440">
    <property type="match status" value="1"/>
</dbReference>
<feature type="compositionally biased region" description="Gly residues" evidence="3">
    <location>
        <begin position="371"/>
        <end position="416"/>
    </location>
</feature>
<evidence type="ECO:0000259" key="4">
    <source>
        <dbReference type="PROSITE" id="PS50268"/>
    </source>
</evidence>
<sequence>MSSSTFLVVNKKSSNEMTVNGSKIVLHDASIVHTGLYRADVAEFIQEGNNLVLKLKNGQVIVIENFFVLHDDLHSDVLFEDDNGIPWLPLLAGGVAAGGLVAALSSSSDSDGAVSKKDEASNGDSPLTDGGKPGKEANDGGSTGGDKPGAGDGGSTGGDKPGAGDGGSTGDDKPGVGDGGSTGGDKPGAGDGGSTGGDKPGAGDGGSTGDDKPGVGDGGSTGGDKPGVGDGGSTGGDKPGAGDGGSTGDDKPGVGDGGSTGGDKPGAGDGGSTGGDKPGAGDGGSTGGDKPGVGDGGSTGGDKPGAGDGGSTGDDKPGVGDGGSTGGDKPGAGDGGSTGGDKPGAGDGGSTGDDKPGVGDGGSTADDKPGVGDGGSTGGDKPGAGDGGSTGGDKPGAGDGGSTGGDKPGAGDGGSTGDDKPGVGDGGSTGGDKPGAGDGGSTGGDKPGAGDGGSTGDDKPGVGDGGSTGDDKPGVEDEIINTDPEADPEQGFTIEEDTVKEGQIIATDVDGDDLTYTVAEQPKNGTLELTPETGEYTYKPHPDFNGDDSFKVIVSDGQGGEVTVEVPIIITPVNDAPEIEDATVTFDENIASGTKIYDVNDNLTGSDLDLDGDQITYTITAGNEEGIFEIDPNTGVITIAEGKTLDYETLPTHQLTVTATDGTFTDTAEITVKVNNLNDNAPEIEDATVTFDENIASGTKIYDVNDNLTGSDLDLDGDQITYTITAGNEEG</sequence>
<feature type="compositionally biased region" description="Acidic residues" evidence="3">
    <location>
        <begin position="476"/>
        <end position="489"/>
    </location>
</feature>
<keyword evidence="2" id="KW-0472">Membrane</keyword>
<feature type="compositionally biased region" description="Gly residues" evidence="3">
    <location>
        <begin position="176"/>
        <end position="208"/>
    </location>
</feature>
<dbReference type="PANTHER" id="PTHR24026">
    <property type="entry name" value="FAT ATYPICAL CADHERIN-RELATED"/>
    <property type="match status" value="1"/>
</dbReference>
<feature type="compositionally biased region" description="Gly residues" evidence="3">
    <location>
        <begin position="141"/>
        <end position="169"/>
    </location>
</feature>
<dbReference type="GO" id="GO:0005509">
    <property type="term" value="F:calcium ion binding"/>
    <property type="evidence" value="ECO:0007669"/>
    <property type="project" value="InterPro"/>
</dbReference>
<feature type="domain" description="Cadherin" evidence="4">
    <location>
        <begin position="486"/>
        <end position="579"/>
    </location>
</feature>
<dbReference type="SUPFAM" id="SSF49313">
    <property type="entry name" value="Cadherin-like"/>
    <property type="match status" value="2"/>
</dbReference>
<keyword evidence="1" id="KW-0812">Transmembrane</keyword>
<feature type="non-terminal residue" evidence="5">
    <location>
        <position position="731"/>
    </location>
</feature>
<dbReference type="SMART" id="SM00112">
    <property type="entry name" value="CA"/>
    <property type="match status" value="2"/>
</dbReference>
<accession>A0A2U2ALE5</accession>
<dbReference type="GO" id="GO:0005886">
    <property type="term" value="C:plasma membrane"/>
    <property type="evidence" value="ECO:0007669"/>
    <property type="project" value="UniProtKB-SubCell"/>
</dbReference>
<dbReference type="InterPro" id="IPR015919">
    <property type="entry name" value="Cadherin-like_sf"/>
</dbReference>
<evidence type="ECO:0000256" key="2">
    <source>
        <dbReference type="ARBA" id="ARBA00022989"/>
    </source>
</evidence>
<feature type="compositionally biased region" description="Gly residues" evidence="3">
    <location>
        <begin position="254"/>
        <end position="312"/>
    </location>
</feature>